<organism evidence="3 4">
    <name type="scientific">Flavilitoribacter nigricans (strain ATCC 23147 / DSM 23189 / NBRC 102662 / NCIMB 1420 / SS-2)</name>
    <name type="common">Lewinella nigricans</name>
    <dbReference type="NCBI Taxonomy" id="1122177"/>
    <lineage>
        <taxon>Bacteria</taxon>
        <taxon>Pseudomonadati</taxon>
        <taxon>Bacteroidota</taxon>
        <taxon>Saprospiria</taxon>
        <taxon>Saprospirales</taxon>
        <taxon>Lewinellaceae</taxon>
        <taxon>Flavilitoribacter</taxon>
    </lineage>
</organism>
<dbReference type="Proteomes" id="UP000223913">
    <property type="component" value="Unassembled WGS sequence"/>
</dbReference>
<dbReference type="EMBL" id="PDUD01000056">
    <property type="protein sequence ID" value="PHN01392.1"/>
    <property type="molecule type" value="Genomic_DNA"/>
</dbReference>
<protein>
    <recommendedName>
        <fullName evidence="2">DUF4440 domain-containing protein</fullName>
    </recommendedName>
</protein>
<feature type="signal peptide" evidence="1">
    <location>
        <begin position="1"/>
        <end position="22"/>
    </location>
</feature>
<name>A0A2D0MYM8_FLAN2</name>
<gene>
    <name evidence="3" type="ORF">CRP01_37650</name>
</gene>
<evidence type="ECO:0000313" key="3">
    <source>
        <dbReference type="EMBL" id="PHN01392.1"/>
    </source>
</evidence>
<comment type="caution">
    <text evidence="3">The sequence shown here is derived from an EMBL/GenBank/DDBJ whole genome shotgun (WGS) entry which is preliminary data.</text>
</comment>
<proteinExistence type="predicted"/>
<accession>A0A2D0MYM8</accession>
<evidence type="ECO:0000259" key="2">
    <source>
        <dbReference type="Pfam" id="PF14534"/>
    </source>
</evidence>
<dbReference type="Pfam" id="PF14534">
    <property type="entry name" value="DUF4440"/>
    <property type="match status" value="1"/>
</dbReference>
<dbReference type="AlphaFoldDB" id="A0A2D0MYM8"/>
<dbReference type="InterPro" id="IPR032710">
    <property type="entry name" value="NTF2-like_dom_sf"/>
</dbReference>
<dbReference type="OrthoDB" id="1119084at2"/>
<evidence type="ECO:0000256" key="1">
    <source>
        <dbReference type="SAM" id="SignalP"/>
    </source>
</evidence>
<dbReference type="RefSeq" id="WP_099155261.1">
    <property type="nucleotide sequence ID" value="NZ_PDUD01000056.1"/>
</dbReference>
<feature type="domain" description="DUF4440" evidence="2">
    <location>
        <begin position="34"/>
        <end position="145"/>
    </location>
</feature>
<dbReference type="PROSITE" id="PS51257">
    <property type="entry name" value="PROKAR_LIPOPROTEIN"/>
    <property type="match status" value="1"/>
</dbReference>
<keyword evidence="1" id="KW-0732">Signal</keyword>
<sequence>MKTTSFTLATLLLLLGAVSCNQSSIDQEAEADQLMALSREWAKAAQTDDLEKTLSYWAENALVMSPDQPPTNGHQDIRAMLESSAQIPGFEVNWEPKRAFVSKSGDLGYVIVNNYFKFPDSLGGTITTFGKGVEIWKKQEDGSWKNVIDIFNSDPSITSLE</sequence>
<evidence type="ECO:0000313" key="4">
    <source>
        <dbReference type="Proteomes" id="UP000223913"/>
    </source>
</evidence>
<keyword evidence="4" id="KW-1185">Reference proteome</keyword>
<reference evidence="3 4" key="1">
    <citation type="submission" date="2017-10" db="EMBL/GenBank/DDBJ databases">
        <title>The draft genome sequence of Lewinella nigricans NBRC 102662.</title>
        <authorList>
            <person name="Wang K."/>
        </authorList>
    </citation>
    <scope>NUCLEOTIDE SEQUENCE [LARGE SCALE GENOMIC DNA]</scope>
    <source>
        <strain evidence="3 4">NBRC 102662</strain>
    </source>
</reference>
<dbReference type="InterPro" id="IPR027843">
    <property type="entry name" value="DUF4440"/>
</dbReference>
<feature type="chain" id="PRO_5012971573" description="DUF4440 domain-containing protein" evidence="1">
    <location>
        <begin position="23"/>
        <end position="161"/>
    </location>
</feature>
<dbReference type="Gene3D" id="3.10.450.50">
    <property type="match status" value="1"/>
</dbReference>
<dbReference type="SUPFAM" id="SSF54427">
    <property type="entry name" value="NTF2-like"/>
    <property type="match status" value="1"/>
</dbReference>